<keyword evidence="13" id="KW-0282">Flagellum</keyword>
<dbReference type="GO" id="GO:0005886">
    <property type="term" value="C:plasma membrane"/>
    <property type="evidence" value="ECO:0007669"/>
    <property type="project" value="UniProtKB-SubCell"/>
</dbReference>
<dbReference type="PIRSF" id="PIRSF004862">
    <property type="entry name" value="FliF"/>
    <property type="match status" value="1"/>
</dbReference>
<evidence type="ECO:0000256" key="1">
    <source>
        <dbReference type="ARBA" id="ARBA00004117"/>
    </source>
</evidence>
<comment type="function">
    <text evidence="9">The M ring may be actively involved in energy transduction.</text>
</comment>
<gene>
    <name evidence="13" type="primary">fliF</name>
    <name evidence="13" type="ORF">ENJ40_07165</name>
</gene>
<evidence type="ECO:0000256" key="3">
    <source>
        <dbReference type="ARBA" id="ARBA00007971"/>
    </source>
</evidence>
<dbReference type="Pfam" id="PF01514">
    <property type="entry name" value="YscJ_FliF"/>
    <property type="match status" value="1"/>
</dbReference>
<reference evidence="13" key="1">
    <citation type="journal article" date="2020" name="mSystems">
        <title>Genome- and Community-Level Interaction Insights into Carbon Utilization and Element Cycling Functions of Hydrothermarchaeota in Hydrothermal Sediment.</title>
        <authorList>
            <person name="Zhou Z."/>
            <person name="Liu Y."/>
            <person name="Xu W."/>
            <person name="Pan J."/>
            <person name="Luo Z.H."/>
            <person name="Li M."/>
        </authorList>
    </citation>
    <scope>NUCLEOTIDE SEQUENCE [LARGE SCALE GENOMIC DNA]</scope>
    <source>
        <strain evidence="13">HyVt-483</strain>
    </source>
</reference>
<evidence type="ECO:0000256" key="10">
    <source>
        <dbReference type="SAM" id="Phobius"/>
    </source>
</evidence>
<dbReference type="NCBIfam" id="TIGR00206">
    <property type="entry name" value="fliF"/>
    <property type="match status" value="1"/>
</dbReference>
<dbReference type="AlphaFoldDB" id="A0A7C3GF85"/>
<dbReference type="PANTHER" id="PTHR30046:SF0">
    <property type="entry name" value="FLAGELLAR M-RING PROTEIN"/>
    <property type="match status" value="1"/>
</dbReference>
<dbReference type="GO" id="GO:0003774">
    <property type="term" value="F:cytoskeletal motor activity"/>
    <property type="evidence" value="ECO:0007669"/>
    <property type="project" value="InterPro"/>
</dbReference>
<dbReference type="EMBL" id="DRMH01000094">
    <property type="protein sequence ID" value="HFC98218.1"/>
    <property type="molecule type" value="Genomic_DNA"/>
</dbReference>
<dbReference type="InterPro" id="IPR006182">
    <property type="entry name" value="FliF_N_dom"/>
</dbReference>
<accession>A0A7C3GF85</accession>
<keyword evidence="7 10" id="KW-0472">Membrane</keyword>
<protein>
    <recommendedName>
        <fullName evidence="9">Flagellar M-ring protein</fullName>
    </recommendedName>
</protein>
<dbReference type="GO" id="GO:0009431">
    <property type="term" value="C:bacterial-type flagellum basal body, MS ring"/>
    <property type="evidence" value="ECO:0007669"/>
    <property type="project" value="InterPro"/>
</dbReference>
<dbReference type="GO" id="GO:0071973">
    <property type="term" value="P:bacterial-type flagellum-dependent cell motility"/>
    <property type="evidence" value="ECO:0007669"/>
    <property type="project" value="InterPro"/>
</dbReference>
<keyword evidence="5 10" id="KW-0812">Transmembrane</keyword>
<dbReference type="PRINTS" id="PR01009">
    <property type="entry name" value="FLGMRINGFLIF"/>
</dbReference>
<comment type="similarity">
    <text evidence="3 9">Belongs to the FliF family.</text>
</comment>
<dbReference type="InterPro" id="IPR000067">
    <property type="entry name" value="FlgMring_FliF"/>
</dbReference>
<dbReference type="Gene3D" id="3.30.300.30">
    <property type="match status" value="1"/>
</dbReference>
<keyword evidence="8 9" id="KW-0975">Bacterial flagellum</keyword>
<evidence type="ECO:0000256" key="4">
    <source>
        <dbReference type="ARBA" id="ARBA00022475"/>
    </source>
</evidence>
<evidence type="ECO:0000256" key="5">
    <source>
        <dbReference type="ARBA" id="ARBA00022692"/>
    </source>
</evidence>
<feature type="domain" description="Flagellar M-ring C-terminal" evidence="12">
    <location>
        <begin position="252"/>
        <end position="406"/>
    </location>
</feature>
<evidence type="ECO:0000256" key="6">
    <source>
        <dbReference type="ARBA" id="ARBA00022989"/>
    </source>
</evidence>
<evidence type="ECO:0000256" key="2">
    <source>
        <dbReference type="ARBA" id="ARBA00004651"/>
    </source>
</evidence>
<sequence>MKWPQPREVVEQLRTFYQGLGREQKILGGVLILLTVAGLAGLILWASRTEWGLLYRGLPQESAAEVVSYLKSKNIPYKLEPGGTIRVPRDKVLELRMEIAAQGLVGGPGPGFELFDKGHIGATEFLQRVNYQRALEGELARTIMSLRAIKYARVHLALPRESLFIEEAKPPKASVFVALKPGYQLTRREILGIVNLVSGAVTGLTPENISIVDSTGRLLYRGHREEEEVSATQLAYQRRLEEWYKSKVEELLARALGPGKAVAQVSLEIDFDKGSVREESYDPEMTAVVSESIEESSKTSRAAGGPAGVKGALAAKAEGNLGVKTPGEVSSSKKIIRNYEPSRVLKQISIAPGKVKRLSVAVLVDEKSIPKEEKQAKLEWIRKLVEGAVGYNPDRGDVVEVSTFPFHTEKIKGPAVWMEYLSRFLKPLLEFLVVVLVLLLVVRPLVKGLVEKKPPAEIEMAEGEERAALEEEEARPLPHEMALGIVQSSPERAALLVKKWLLEESAEERARALKEASMKEAA</sequence>
<proteinExistence type="inferred from homology"/>
<dbReference type="InterPro" id="IPR043427">
    <property type="entry name" value="YscJ/FliF"/>
</dbReference>
<keyword evidence="4" id="KW-1003">Cell membrane</keyword>
<dbReference type="Proteomes" id="UP000886043">
    <property type="component" value="Unassembled WGS sequence"/>
</dbReference>
<evidence type="ECO:0000259" key="11">
    <source>
        <dbReference type="Pfam" id="PF01514"/>
    </source>
</evidence>
<evidence type="ECO:0000256" key="9">
    <source>
        <dbReference type="PIRNR" id="PIRNR004862"/>
    </source>
</evidence>
<comment type="caution">
    <text evidence="13">The sequence shown here is derived from an EMBL/GenBank/DDBJ whole genome shotgun (WGS) entry which is preliminary data.</text>
</comment>
<evidence type="ECO:0000259" key="12">
    <source>
        <dbReference type="Pfam" id="PF08345"/>
    </source>
</evidence>
<evidence type="ECO:0000256" key="8">
    <source>
        <dbReference type="ARBA" id="ARBA00023143"/>
    </source>
</evidence>
<feature type="domain" description="Flagellar M-ring N-terminal" evidence="11">
    <location>
        <begin position="47"/>
        <end position="220"/>
    </location>
</feature>
<name>A0A7C3GF85_9BACT</name>
<organism evidence="13">
    <name type="scientific">Thermosulfurimonas dismutans</name>
    <dbReference type="NCBI Taxonomy" id="999894"/>
    <lineage>
        <taxon>Bacteria</taxon>
        <taxon>Pseudomonadati</taxon>
        <taxon>Thermodesulfobacteriota</taxon>
        <taxon>Thermodesulfobacteria</taxon>
        <taxon>Thermodesulfobacteriales</taxon>
        <taxon>Thermodesulfobacteriaceae</taxon>
        <taxon>Thermosulfurimonas</taxon>
    </lineage>
</organism>
<keyword evidence="13" id="KW-0966">Cell projection</keyword>
<dbReference type="InterPro" id="IPR013556">
    <property type="entry name" value="Flag_M-ring_C"/>
</dbReference>
<feature type="transmembrane region" description="Helical" evidence="10">
    <location>
        <begin position="26"/>
        <end position="46"/>
    </location>
</feature>
<comment type="subcellular location">
    <subcellularLocation>
        <location evidence="1 9">Bacterial flagellum basal body</location>
    </subcellularLocation>
    <subcellularLocation>
        <location evidence="2">Cell membrane</location>
        <topology evidence="2">Multi-pass membrane protein</topology>
    </subcellularLocation>
</comment>
<dbReference type="PANTHER" id="PTHR30046">
    <property type="entry name" value="FLAGELLAR M-RING PROTEIN"/>
    <property type="match status" value="1"/>
</dbReference>
<dbReference type="Pfam" id="PF08345">
    <property type="entry name" value="YscJ_FliF_C"/>
    <property type="match status" value="1"/>
</dbReference>
<evidence type="ECO:0000313" key="13">
    <source>
        <dbReference type="EMBL" id="HFC98218.1"/>
    </source>
</evidence>
<dbReference type="InterPro" id="IPR045851">
    <property type="entry name" value="AMP-bd_C_sf"/>
</dbReference>
<evidence type="ECO:0000256" key="7">
    <source>
        <dbReference type="ARBA" id="ARBA00023136"/>
    </source>
</evidence>
<keyword evidence="6 10" id="KW-1133">Transmembrane helix</keyword>
<keyword evidence="13" id="KW-0969">Cilium</keyword>